<dbReference type="Pfam" id="PF00704">
    <property type="entry name" value="Glyco_hydro_18"/>
    <property type="match status" value="1"/>
</dbReference>
<dbReference type="SMART" id="SM00636">
    <property type="entry name" value="Glyco_18"/>
    <property type="match status" value="1"/>
</dbReference>
<dbReference type="InterPro" id="IPR011583">
    <property type="entry name" value="Chitinase_II/V-like_cat"/>
</dbReference>
<dbReference type="CAZy" id="GH18">
    <property type="family name" value="Glycoside Hydrolase Family 18"/>
</dbReference>
<dbReference type="EMBL" id="CP000724">
    <property type="protein sequence ID" value="ABR47301.1"/>
    <property type="molecule type" value="Genomic_DNA"/>
</dbReference>
<protein>
    <submittedName>
        <fullName evidence="2">Glycoside hydrolase, family 18</fullName>
    </submittedName>
</protein>
<dbReference type="SUPFAM" id="SSF51445">
    <property type="entry name" value="(Trans)glycosidases"/>
    <property type="match status" value="1"/>
</dbReference>
<dbReference type="InterPro" id="IPR017853">
    <property type="entry name" value="GH"/>
</dbReference>
<dbReference type="InterPro" id="IPR001223">
    <property type="entry name" value="Glyco_hydro18_cat"/>
</dbReference>
<dbReference type="KEGG" id="amt:Amet_1089"/>
<dbReference type="Gene3D" id="3.20.20.80">
    <property type="entry name" value="Glycosidases"/>
    <property type="match status" value="1"/>
</dbReference>
<dbReference type="GO" id="GO:0008061">
    <property type="term" value="F:chitin binding"/>
    <property type="evidence" value="ECO:0007669"/>
    <property type="project" value="InterPro"/>
</dbReference>
<evidence type="ECO:0000313" key="2">
    <source>
        <dbReference type="EMBL" id="ABR47301.1"/>
    </source>
</evidence>
<dbReference type="OrthoDB" id="9775889at2"/>
<reference evidence="3" key="1">
    <citation type="journal article" date="2016" name="Genome Announc.">
        <title>Complete genome sequence of Alkaliphilus metalliredigens strain QYMF, an alkaliphilic and metal-reducing bacterium isolated from borax-contaminated leachate ponds.</title>
        <authorList>
            <person name="Hwang C."/>
            <person name="Copeland A."/>
            <person name="Lucas S."/>
            <person name="Lapidus A."/>
            <person name="Barry K."/>
            <person name="Detter J.C."/>
            <person name="Glavina Del Rio T."/>
            <person name="Hammon N."/>
            <person name="Israni S."/>
            <person name="Dalin E."/>
            <person name="Tice H."/>
            <person name="Pitluck S."/>
            <person name="Chertkov O."/>
            <person name="Brettin T."/>
            <person name="Bruce D."/>
            <person name="Han C."/>
            <person name="Schmutz J."/>
            <person name="Larimer F."/>
            <person name="Land M.L."/>
            <person name="Hauser L."/>
            <person name="Kyrpides N."/>
            <person name="Mikhailova N."/>
            <person name="Ye Q."/>
            <person name="Zhou J."/>
            <person name="Richardson P."/>
            <person name="Fields M.W."/>
        </authorList>
    </citation>
    <scope>NUCLEOTIDE SEQUENCE [LARGE SCALE GENOMIC DNA]</scope>
    <source>
        <strain evidence="3">QYMF</strain>
    </source>
</reference>
<dbReference type="PROSITE" id="PS51910">
    <property type="entry name" value="GH18_2"/>
    <property type="match status" value="1"/>
</dbReference>
<accession>A6TM83</accession>
<proteinExistence type="predicted"/>
<dbReference type="Gene3D" id="3.10.50.10">
    <property type="match status" value="1"/>
</dbReference>
<dbReference type="HOGENOM" id="CLU_020253_0_0_9"/>
<dbReference type="PANTHER" id="PTHR46066">
    <property type="entry name" value="CHITINASE DOMAIN-CONTAINING PROTEIN 1 FAMILY MEMBER"/>
    <property type="match status" value="1"/>
</dbReference>
<keyword evidence="2" id="KW-0378">Hydrolase</keyword>
<evidence type="ECO:0000259" key="1">
    <source>
        <dbReference type="PROSITE" id="PS51910"/>
    </source>
</evidence>
<dbReference type="STRING" id="293826.Amet_1089"/>
<dbReference type="InterPro" id="IPR029070">
    <property type="entry name" value="Chitinase_insertion_sf"/>
</dbReference>
<feature type="domain" description="GH18" evidence="1">
    <location>
        <begin position="239"/>
        <end position="556"/>
    </location>
</feature>
<name>A6TM83_ALKMQ</name>
<dbReference type="eggNOG" id="COG3858">
    <property type="taxonomic scope" value="Bacteria"/>
</dbReference>
<dbReference type="RefSeq" id="WP_012062343.1">
    <property type="nucleotide sequence ID" value="NC_009633.1"/>
</dbReference>
<evidence type="ECO:0000313" key="3">
    <source>
        <dbReference type="Proteomes" id="UP000001572"/>
    </source>
</evidence>
<dbReference type="PANTHER" id="PTHR46066:SF2">
    <property type="entry name" value="CHITINASE DOMAIN-CONTAINING PROTEIN 1"/>
    <property type="match status" value="1"/>
</dbReference>
<dbReference type="AlphaFoldDB" id="A6TM83"/>
<organism evidence="2 3">
    <name type="scientific">Alkaliphilus metalliredigens (strain QYMF)</name>
    <dbReference type="NCBI Taxonomy" id="293826"/>
    <lineage>
        <taxon>Bacteria</taxon>
        <taxon>Bacillati</taxon>
        <taxon>Bacillota</taxon>
        <taxon>Clostridia</taxon>
        <taxon>Peptostreptococcales</taxon>
        <taxon>Natronincolaceae</taxon>
        <taxon>Alkaliphilus</taxon>
    </lineage>
</organism>
<dbReference type="GO" id="GO:0016787">
    <property type="term" value="F:hydrolase activity"/>
    <property type="evidence" value="ECO:0007669"/>
    <property type="project" value="UniProtKB-KW"/>
</dbReference>
<sequence length="571" mass="66007">MRVIRVGLILLILLVVSGASLYYLVEGNPFQGETGMSSYDLIVEDTPLEDSVIIEEQEVYLPYELVEQWLTQNVQLQLDEETEKIEMMIQKIAFSFENPRIDEFVKKEPVNLNFYTKKIDGKFYVPIKSLAPLLGISVVYNEENGVVMIDLLHRDPVIGALSSKASLRQEPRRLSKRKVSFNEEDVVRIYNEVENYYYVRTEKGALGYVSKAEVRVVDEIEQSEKHHVFNIKQPWEPVENIGLVWDYIGKRSPDRSHEKRISAVDVYSPTWFRVVDEKGTIENKGDFSYARDLTHEGYEIWALITNSFDPDLTSKLLGDQGAQEQIIRQLLIYSALYDLGGINIDFENIHYEDRDRLTDFVDKFTDYLHEQNLVISIDVTIPSMSLNWSKVYDRERLGQIVDYVAVMTYDEHWAASPKSGSVASIGWVERGIRSTLELVPPEKILLGLPFYTRLWEEVPQANGSIKVSSKAYGMNRIMEILMENEASIIWNEETGQYYSEFQQEGSTFRVWLEDQRSLGLKTTLVHKYQLAGVAAWRKDFEVAPVWETIQLILKESVAHEQIVYEMLQPSN</sequence>
<keyword evidence="3" id="KW-1185">Reference proteome</keyword>
<gene>
    <name evidence="2" type="ordered locus">Amet_1089</name>
</gene>
<dbReference type="GO" id="GO:0005975">
    <property type="term" value="P:carbohydrate metabolic process"/>
    <property type="evidence" value="ECO:0007669"/>
    <property type="project" value="InterPro"/>
</dbReference>
<dbReference type="Proteomes" id="UP000001572">
    <property type="component" value="Chromosome"/>
</dbReference>